<comment type="caution">
    <text evidence="10">The sequence shown here is derived from an EMBL/GenBank/DDBJ whole genome shotgun (WGS) entry which is preliminary data.</text>
</comment>
<accession>A0A162J8F7</accession>
<sequence>MRVRHVSILRAPATSIPFAASTSSSSSSIRWTASAASRRRQRDATTANGGRPSLFCSQFSSQRTCLREQQQQQQQPQQRHTGQDASHRRPTSVAGWLAWKPADPVPDVAVQGFVRSVRSMKKWSFVTMGDGSSLAPLQAVVPANLADGITNGAAVRLEGVWAPSPGAGQSHELRVHAVKILGPSDAKTFPIQKKYQSPEFLRTLPHLRPRIPFNATLLRFRSDVVASINRFFADRAFVQTHPPLITSSDCEGGGEVFSVASLRGSSGSSGSSNGSPDGVAAHADEEQGSAVHEPLFFRSPKYLTVSTQLHLEALAQAVGSVWTLSPTFRAEASDTPRHLSEFYMLEAEMGFVDELASLMDLVEDLVRAVAAAHYDTPIYHELLQRSSAAASSSQPHDSHTHQQVLDDPRTVERRWQGLMQQQPKGDENGRQQRSSPHRVWPRLTYTEAIDLLAVAPVVFDHAPVWGMGLQTEHEKYLAQTVGGGATPVFVTHYPRAIKAFYMLPSEAERVNNDEEGGGPAIRGDTVACFDLLVPDFCEVAGGSLREHRLPQLLGALQARGLPSPSPSPSSSSPSGQDGSGDLDWYVDLRRWGCPPHGGFGLGLDRLLCYLTGVQTVRDMVAFPRWYGRCNC</sequence>
<feature type="compositionally biased region" description="Basic and acidic residues" evidence="8">
    <location>
        <begin position="396"/>
        <end position="407"/>
    </location>
</feature>
<keyword evidence="7 10" id="KW-0030">Aminoacyl-tRNA synthetase</keyword>
<dbReference type="PANTHER" id="PTHR22594:SF34">
    <property type="entry name" value="ASPARAGINE--TRNA LIGASE, MITOCHONDRIAL-RELATED"/>
    <property type="match status" value="1"/>
</dbReference>
<feature type="region of interest" description="Disordered" evidence="8">
    <location>
        <begin position="263"/>
        <end position="285"/>
    </location>
</feature>
<protein>
    <recommendedName>
        <fullName evidence="2">asparagine--tRNA ligase</fullName>
        <ecNumber evidence="2">6.1.1.22</ecNumber>
    </recommendedName>
</protein>
<evidence type="ECO:0000256" key="3">
    <source>
        <dbReference type="ARBA" id="ARBA00022598"/>
    </source>
</evidence>
<evidence type="ECO:0000256" key="4">
    <source>
        <dbReference type="ARBA" id="ARBA00022741"/>
    </source>
</evidence>
<dbReference type="Pfam" id="PF01336">
    <property type="entry name" value="tRNA_anti-codon"/>
    <property type="match status" value="1"/>
</dbReference>
<dbReference type="SUPFAM" id="SSF50249">
    <property type="entry name" value="Nucleic acid-binding proteins"/>
    <property type="match status" value="1"/>
</dbReference>
<dbReference type="InterPro" id="IPR006195">
    <property type="entry name" value="aa-tRNA-synth_II"/>
</dbReference>
<organism evidence="10 11">
    <name type="scientific">Niveomyces insectorum RCEF 264</name>
    <dbReference type="NCBI Taxonomy" id="1081102"/>
    <lineage>
        <taxon>Eukaryota</taxon>
        <taxon>Fungi</taxon>
        <taxon>Dikarya</taxon>
        <taxon>Ascomycota</taxon>
        <taxon>Pezizomycotina</taxon>
        <taxon>Sordariomycetes</taxon>
        <taxon>Hypocreomycetidae</taxon>
        <taxon>Hypocreales</taxon>
        <taxon>Cordycipitaceae</taxon>
        <taxon>Niveomyces</taxon>
    </lineage>
</organism>
<feature type="region of interest" description="Disordered" evidence="8">
    <location>
        <begin position="558"/>
        <end position="578"/>
    </location>
</feature>
<feature type="compositionally biased region" description="Low complexity" evidence="8">
    <location>
        <begin position="264"/>
        <end position="275"/>
    </location>
</feature>
<dbReference type="GO" id="GO:0003676">
    <property type="term" value="F:nucleic acid binding"/>
    <property type="evidence" value="ECO:0007669"/>
    <property type="project" value="InterPro"/>
</dbReference>
<evidence type="ECO:0000256" key="5">
    <source>
        <dbReference type="ARBA" id="ARBA00022840"/>
    </source>
</evidence>
<feature type="region of interest" description="Disordered" evidence="8">
    <location>
        <begin position="27"/>
        <end position="54"/>
    </location>
</feature>
<dbReference type="SUPFAM" id="SSF55681">
    <property type="entry name" value="Class II aaRS and biotin synthetases"/>
    <property type="match status" value="1"/>
</dbReference>
<dbReference type="AlphaFoldDB" id="A0A162J8F7"/>
<feature type="compositionally biased region" description="Low complexity" evidence="8">
    <location>
        <begin position="69"/>
        <end position="78"/>
    </location>
</feature>
<dbReference type="OrthoDB" id="43906at2759"/>
<keyword evidence="11" id="KW-1185">Reference proteome</keyword>
<dbReference type="Gene3D" id="2.40.50.140">
    <property type="entry name" value="Nucleic acid-binding proteins"/>
    <property type="match status" value="1"/>
</dbReference>
<dbReference type="InterPro" id="IPR004365">
    <property type="entry name" value="NA-bd_OB_tRNA"/>
</dbReference>
<dbReference type="InterPro" id="IPR004364">
    <property type="entry name" value="Aa-tRNA-synt_II"/>
</dbReference>
<dbReference type="PANTHER" id="PTHR22594">
    <property type="entry name" value="ASPARTYL/LYSYL-TRNA SYNTHETASE"/>
    <property type="match status" value="1"/>
</dbReference>
<keyword evidence="5" id="KW-0067">ATP-binding</keyword>
<dbReference type="GO" id="GO:0004816">
    <property type="term" value="F:asparagine-tRNA ligase activity"/>
    <property type="evidence" value="ECO:0007669"/>
    <property type="project" value="UniProtKB-EC"/>
</dbReference>
<reference evidence="10 11" key="1">
    <citation type="journal article" date="2016" name="Genome Biol. Evol.">
        <title>Divergent and convergent evolution of fungal pathogenicity.</title>
        <authorList>
            <person name="Shang Y."/>
            <person name="Xiao G."/>
            <person name="Zheng P."/>
            <person name="Cen K."/>
            <person name="Zhan S."/>
            <person name="Wang C."/>
        </authorList>
    </citation>
    <scope>NUCLEOTIDE SEQUENCE [LARGE SCALE GENOMIC DNA]</scope>
    <source>
        <strain evidence="10 11">RCEF 264</strain>
    </source>
</reference>
<feature type="domain" description="Aminoacyl-transfer RNA synthetases class-II family profile" evidence="9">
    <location>
        <begin position="218"/>
        <end position="623"/>
    </location>
</feature>
<dbReference type="EC" id="6.1.1.22" evidence="2"/>
<evidence type="ECO:0000256" key="1">
    <source>
        <dbReference type="ARBA" id="ARBA00008226"/>
    </source>
</evidence>
<dbReference type="InterPro" id="IPR045864">
    <property type="entry name" value="aa-tRNA-synth_II/BPL/LPL"/>
</dbReference>
<evidence type="ECO:0000313" key="10">
    <source>
        <dbReference type="EMBL" id="OAA65272.1"/>
    </source>
</evidence>
<evidence type="ECO:0000313" key="11">
    <source>
        <dbReference type="Proteomes" id="UP000076874"/>
    </source>
</evidence>
<dbReference type="InterPro" id="IPR002312">
    <property type="entry name" value="Asp/Asn-tRNA-synth_IIb"/>
</dbReference>
<name>A0A162J8F7_9HYPO</name>
<feature type="compositionally biased region" description="Low complexity" evidence="8">
    <location>
        <begin position="27"/>
        <end position="36"/>
    </location>
</feature>
<dbReference type="InterPro" id="IPR012340">
    <property type="entry name" value="NA-bd_OB-fold"/>
</dbReference>
<dbReference type="Proteomes" id="UP000076874">
    <property type="component" value="Unassembled WGS sequence"/>
</dbReference>
<dbReference type="InterPro" id="IPR004522">
    <property type="entry name" value="Asn-tRNA-ligase"/>
</dbReference>
<evidence type="ECO:0000259" key="9">
    <source>
        <dbReference type="PROSITE" id="PS50862"/>
    </source>
</evidence>
<feature type="region of interest" description="Disordered" evidence="8">
    <location>
        <begin position="386"/>
        <end position="407"/>
    </location>
</feature>
<dbReference type="Gene3D" id="3.30.930.10">
    <property type="entry name" value="Bira Bifunctional Protein, Domain 2"/>
    <property type="match status" value="1"/>
</dbReference>
<dbReference type="GO" id="GO:0005739">
    <property type="term" value="C:mitochondrion"/>
    <property type="evidence" value="ECO:0007669"/>
    <property type="project" value="TreeGrafter"/>
</dbReference>
<evidence type="ECO:0000256" key="2">
    <source>
        <dbReference type="ARBA" id="ARBA00012816"/>
    </source>
</evidence>
<dbReference type="GO" id="GO:0006421">
    <property type="term" value="P:asparaginyl-tRNA aminoacylation"/>
    <property type="evidence" value="ECO:0007669"/>
    <property type="project" value="InterPro"/>
</dbReference>
<dbReference type="GO" id="GO:0005524">
    <property type="term" value="F:ATP binding"/>
    <property type="evidence" value="ECO:0007669"/>
    <property type="project" value="UniProtKB-KW"/>
</dbReference>
<dbReference type="EMBL" id="AZHD01000003">
    <property type="protein sequence ID" value="OAA65272.1"/>
    <property type="molecule type" value="Genomic_DNA"/>
</dbReference>
<keyword evidence="6" id="KW-0648">Protein biosynthesis</keyword>
<evidence type="ECO:0000256" key="7">
    <source>
        <dbReference type="ARBA" id="ARBA00023146"/>
    </source>
</evidence>
<dbReference type="STRING" id="1081102.A0A162J8F7"/>
<gene>
    <name evidence="10" type="ORF">SPI_02059</name>
</gene>
<dbReference type="Pfam" id="PF00152">
    <property type="entry name" value="tRNA-synt_2"/>
    <property type="match status" value="1"/>
</dbReference>
<feature type="region of interest" description="Disordered" evidence="8">
    <location>
        <begin position="66"/>
        <end position="92"/>
    </location>
</feature>
<dbReference type="PROSITE" id="PS50862">
    <property type="entry name" value="AA_TRNA_LIGASE_II"/>
    <property type="match status" value="1"/>
</dbReference>
<keyword evidence="3" id="KW-0436">Ligase</keyword>
<comment type="similarity">
    <text evidence="1">Belongs to the class-II aminoacyl-tRNA synthetase family.</text>
</comment>
<evidence type="ECO:0000256" key="8">
    <source>
        <dbReference type="SAM" id="MobiDB-lite"/>
    </source>
</evidence>
<dbReference type="PRINTS" id="PR01042">
    <property type="entry name" value="TRNASYNTHASP"/>
</dbReference>
<dbReference type="CDD" id="cd04318">
    <property type="entry name" value="EcAsnRS_like_N"/>
    <property type="match status" value="1"/>
</dbReference>
<keyword evidence="4" id="KW-0547">Nucleotide-binding</keyword>
<dbReference type="NCBIfam" id="TIGR00457">
    <property type="entry name" value="asnS"/>
    <property type="match status" value="1"/>
</dbReference>
<evidence type="ECO:0000256" key="6">
    <source>
        <dbReference type="ARBA" id="ARBA00022917"/>
    </source>
</evidence>
<proteinExistence type="inferred from homology"/>